<dbReference type="eggNOG" id="ENOG502QSQW">
    <property type="taxonomic scope" value="Eukaryota"/>
</dbReference>
<dbReference type="GO" id="GO:0006511">
    <property type="term" value="P:ubiquitin-dependent protein catabolic process"/>
    <property type="evidence" value="ECO:0007669"/>
    <property type="project" value="TreeGrafter"/>
</dbReference>
<keyword evidence="3" id="KW-1185">Reference proteome</keyword>
<organism evidence="2">
    <name type="scientific">Oryza nivara</name>
    <name type="common">Indian wild rice</name>
    <name type="synonym">Oryza sativa f. spontanea</name>
    <dbReference type="NCBI Taxonomy" id="4536"/>
    <lineage>
        <taxon>Eukaryota</taxon>
        <taxon>Viridiplantae</taxon>
        <taxon>Streptophyta</taxon>
        <taxon>Embryophyta</taxon>
        <taxon>Tracheophyta</taxon>
        <taxon>Spermatophyta</taxon>
        <taxon>Magnoliopsida</taxon>
        <taxon>Liliopsida</taxon>
        <taxon>Poales</taxon>
        <taxon>Poaceae</taxon>
        <taxon>BOP clade</taxon>
        <taxon>Oryzoideae</taxon>
        <taxon>Oryzeae</taxon>
        <taxon>Oryzinae</taxon>
        <taxon>Oryza</taxon>
    </lineage>
</organism>
<dbReference type="OMA" id="WRETFPM"/>
<dbReference type="EnsemblPlants" id="ONIVA06G25010.4">
    <property type="protein sequence ID" value="ONIVA06G25010.4"/>
    <property type="gene ID" value="ONIVA06G25010"/>
</dbReference>
<dbReference type="GO" id="GO:0008418">
    <property type="term" value="F:protein-N-terminal asparagine amidohydrolase activity"/>
    <property type="evidence" value="ECO:0007669"/>
    <property type="project" value="InterPro"/>
</dbReference>
<evidence type="ECO:0000313" key="3">
    <source>
        <dbReference type="Proteomes" id="UP000006591"/>
    </source>
</evidence>
<dbReference type="AlphaFoldDB" id="A0A0E0HTJ8"/>
<dbReference type="PANTHER" id="PTHR12498">
    <property type="entry name" value="N-TERMINAL ASPARAGINE AMIDOHYDROLASE"/>
    <property type="match status" value="1"/>
</dbReference>
<proteinExistence type="predicted"/>
<name>A0A0E0HTJ8_ORYNI</name>
<evidence type="ECO:0000313" key="2">
    <source>
        <dbReference type="EnsemblPlants" id="ONIVA06G25010.4"/>
    </source>
</evidence>
<protein>
    <recommendedName>
        <fullName evidence="4">Protein N-terminal asparagine amidohydrolase</fullName>
    </recommendedName>
</protein>
<dbReference type="Proteomes" id="UP000006591">
    <property type="component" value="Chromosome 6"/>
</dbReference>
<sequence>MLLVDGEPVSASASPTFGSSRGVRLLGCWRDFFPPRLSPSRFLQGSGGRELVAALMGNPGLRAASERLRAEPERRISSGPEEDDADAAAAAAPRHVYVFQREFATVDPARVELVGTDEVTTCVGVVIRNNKTGMTSISHMDFPKIVEGGLKQMLELLGDDNAPFDVHLIGGFDDVSTKVEFQSVVHSAGRKHIKQEGYSYPLCCRILEVLHKSRQQFHLRTFCVLGSNTTTDSYGNTRPIIGGFVVETSSGAVNPASFEMNSRCPDEIVRRIRVSVSSYDPNWQGRLLETYDTRSDAFEIAPACWMPDWAEMASSLNQLSDSEVLLQCSTSPAAEPPHFVENERRIWRYLIENPYWQDTFPKYKPRVFHRTSDGRCLCAVGQCRFHCTLLLGRNCASSASTQRFAISTV</sequence>
<accession>A0A0E0HTJ8</accession>
<reference evidence="2" key="1">
    <citation type="submission" date="2015-04" db="UniProtKB">
        <authorList>
            <consortium name="EnsemblPlants"/>
        </authorList>
    </citation>
    <scope>IDENTIFICATION</scope>
    <source>
        <strain evidence="2">SL10</strain>
    </source>
</reference>
<dbReference type="STRING" id="4536.A0A0E0HTJ8"/>
<dbReference type="InterPro" id="IPR026750">
    <property type="entry name" value="NTAN1"/>
</dbReference>
<reference evidence="2" key="2">
    <citation type="submission" date="2018-04" db="EMBL/GenBank/DDBJ databases">
        <title>OnivRS2 (Oryza nivara Reference Sequence Version 2).</title>
        <authorList>
            <person name="Zhang J."/>
            <person name="Kudrna D."/>
            <person name="Lee S."/>
            <person name="Talag J."/>
            <person name="Rajasekar S."/>
            <person name="Welchert J."/>
            <person name="Hsing Y.-I."/>
            <person name="Wing R.A."/>
        </authorList>
    </citation>
    <scope>NUCLEOTIDE SEQUENCE [LARGE SCALE GENOMIC DNA]</scope>
    <source>
        <strain evidence="2">SL10</strain>
    </source>
</reference>
<feature type="region of interest" description="Disordered" evidence="1">
    <location>
        <begin position="63"/>
        <end position="87"/>
    </location>
</feature>
<dbReference type="Gramene" id="ONIVA06G25010.4">
    <property type="protein sequence ID" value="ONIVA06G25010.4"/>
    <property type="gene ID" value="ONIVA06G25010"/>
</dbReference>
<dbReference type="PANTHER" id="PTHR12498:SF0">
    <property type="entry name" value="PROTEIN N-TERMINAL ASPARAGINE AMIDOHYDROLASE"/>
    <property type="match status" value="1"/>
</dbReference>
<evidence type="ECO:0000256" key="1">
    <source>
        <dbReference type="SAM" id="MobiDB-lite"/>
    </source>
</evidence>
<evidence type="ECO:0008006" key="4">
    <source>
        <dbReference type="Google" id="ProtNLM"/>
    </source>
</evidence>
<dbReference type="GO" id="GO:0005634">
    <property type="term" value="C:nucleus"/>
    <property type="evidence" value="ECO:0007669"/>
    <property type="project" value="TreeGrafter"/>
</dbReference>
<feature type="compositionally biased region" description="Basic and acidic residues" evidence="1">
    <location>
        <begin position="64"/>
        <end position="76"/>
    </location>
</feature>
<dbReference type="Pfam" id="PF14736">
    <property type="entry name" value="N_Asn_amidohyd"/>
    <property type="match status" value="1"/>
</dbReference>